<reference evidence="4 5" key="1">
    <citation type="submission" date="2016-03" db="EMBL/GenBank/DDBJ databases">
        <title>Pediococcus and Lactobacillus from brewery environment - whole genome sequencing and assembly.</title>
        <authorList>
            <person name="Behr J."/>
            <person name="Geissler A.J."/>
            <person name="Vogel R.F."/>
        </authorList>
    </citation>
    <scope>NUCLEOTIDE SEQUENCE [LARGE SCALE GENOMIC DNA]</scope>
    <source>
        <strain evidence="4 5">TMW 1.1995</strain>
    </source>
</reference>
<keyword evidence="5" id="KW-1185">Reference proteome</keyword>
<dbReference type="Pfam" id="PF13529">
    <property type="entry name" value="Peptidase_C39_2"/>
    <property type="match status" value="1"/>
</dbReference>
<dbReference type="PROSITE" id="PS51780">
    <property type="entry name" value="GW"/>
    <property type="match status" value="1"/>
</dbReference>
<feature type="signal peptide" evidence="2">
    <location>
        <begin position="1"/>
        <end position="32"/>
    </location>
</feature>
<dbReference type="InterPro" id="IPR039564">
    <property type="entry name" value="Peptidase_C39-like"/>
</dbReference>
<evidence type="ECO:0000259" key="3">
    <source>
        <dbReference type="PROSITE" id="PS51780"/>
    </source>
</evidence>
<proteinExistence type="predicted"/>
<dbReference type="InterPro" id="IPR038200">
    <property type="entry name" value="GW_dom_sf"/>
</dbReference>
<dbReference type="RefSeq" id="WP_065901316.1">
    <property type="nucleotide sequence ID" value="NZ_CP014912.1"/>
</dbReference>
<dbReference type="EMBL" id="CP014924">
    <property type="protein sequence ID" value="ANZ65988.1"/>
    <property type="molecule type" value="Genomic_DNA"/>
</dbReference>
<evidence type="ECO:0000313" key="4">
    <source>
        <dbReference type="EMBL" id="ANZ65988.1"/>
    </source>
</evidence>
<organism evidence="4 5">
    <name type="scientific">Secundilactobacillus paracollinoides</name>
    <dbReference type="NCBI Taxonomy" id="240427"/>
    <lineage>
        <taxon>Bacteria</taxon>
        <taxon>Bacillati</taxon>
        <taxon>Bacillota</taxon>
        <taxon>Bacilli</taxon>
        <taxon>Lactobacillales</taxon>
        <taxon>Lactobacillaceae</taxon>
        <taxon>Secundilactobacillus</taxon>
    </lineage>
</organism>
<gene>
    <name evidence="4" type="ORF">AYR63_01745</name>
</gene>
<dbReference type="Gene3D" id="2.30.30.170">
    <property type="match status" value="1"/>
</dbReference>
<keyword evidence="1 2" id="KW-0732">Signal</keyword>
<evidence type="ECO:0000256" key="1">
    <source>
        <dbReference type="ARBA" id="ARBA00022729"/>
    </source>
</evidence>
<evidence type="ECO:0000313" key="5">
    <source>
        <dbReference type="Proteomes" id="UP000093267"/>
    </source>
</evidence>
<dbReference type="Gene3D" id="3.90.70.10">
    <property type="entry name" value="Cysteine proteinases"/>
    <property type="match status" value="1"/>
</dbReference>
<dbReference type="OrthoDB" id="1164310at2"/>
<accession>A0A1B2IVD8</accession>
<dbReference type="SUPFAM" id="SSF82057">
    <property type="entry name" value="Prokaryotic SH3-related domain"/>
    <property type="match status" value="1"/>
</dbReference>
<dbReference type="InterPro" id="IPR025987">
    <property type="entry name" value="GW_dom"/>
</dbReference>
<dbReference type="Proteomes" id="UP000093267">
    <property type="component" value="Chromosome"/>
</dbReference>
<feature type="domain" description="GW" evidence="3">
    <location>
        <begin position="41"/>
        <end position="124"/>
    </location>
</feature>
<dbReference type="Pfam" id="PF13457">
    <property type="entry name" value="GW"/>
    <property type="match status" value="1"/>
</dbReference>
<sequence length="282" mass="31169">MQKPKKRNWLILALAALTLVITTFGATPKAQAATSYYQVANLKKVDYYTKVGANTTHNYGIYTSGGYKTSAANVTAIAHGRDYAGKFIHVTRTETTAQGTWVRFLYNHKQVGWMGVNGTDKTYYRVMAPLIGQRPELPTGCEITTTTMMLQFAGANVTKLSLAKEMPRSSDPNKGFVGSPYSTSGWYIYPGDLMALVKKHAGSAINMTGDSLTKVKAQVRKNHLVVLWVANLDGFSNHAVCVTGYSSTRIYYNDPWLVKRTSMTNANMTSHRKGDAYRALSY</sequence>
<evidence type="ECO:0000256" key="2">
    <source>
        <dbReference type="SAM" id="SignalP"/>
    </source>
</evidence>
<dbReference type="PANTHER" id="PTHR37806">
    <property type="entry name" value="LMO0724 PROTEIN"/>
    <property type="match status" value="1"/>
</dbReference>
<feature type="chain" id="PRO_5008539148" description="GW domain-containing protein" evidence="2">
    <location>
        <begin position="33"/>
        <end position="282"/>
    </location>
</feature>
<name>A0A1B2IVD8_9LACO</name>
<dbReference type="STRING" id="240427.AYR62_01220"/>
<dbReference type="AlphaFoldDB" id="A0A1B2IVD8"/>
<dbReference type="PANTHER" id="PTHR37806:SF1">
    <property type="entry name" value="PEPTIDASE C39-LIKE DOMAIN-CONTAINING PROTEIN"/>
    <property type="match status" value="1"/>
</dbReference>
<protein>
    <recommendedName>
        <fullName evidence="3">GW domain-containing protein</fullName>
    </recommendedName>
</protein>